<sequence>MCQEDDCDLKFDAQRRSNVGSAKSLKLAIDAIVSCYVYKARARTIFTCDKDTKNKLLKKLFLL</sequence>
<evidence type="ECO:0000313" key="1">
    <source>
        <dbReference type="EMBL" id="EAR30780.1"/>
    </source>
</evidence>
<protein>
    <submittedName>
        <fullName evidence="1">Uncharacterized protein</fullName>
    </submittedName>
</protein>
<dbReference type="HOGENOM" id="CLU_2882618_0_0_6"/>
<evidence type="ECO:0000313" key="2">
    <source>
        <dbReference type="Proteomes" id="UP000006201"/>
    </source>
</evidence>
<dbReference type="AlphaFoldDB" id="A4C5E8"/>
<gene>
    <name evidence="1" type="ORF">PTD2_04386</name>
</gene>
<dbReference type="Proteomes" id="UP000006201">
    <property type="component" value="Unassembled WGS sequence"/>
</dbReference>
<name>A4C5E8_9GAMM</name>
<accession>A4C5E8</accession>
<keyword evidence="2" id="KW-1185">Reference proteome</keyword>
<dbReference type="EMBL" id="AAOH01000001">
    <property type="protein sequence ID" value="EAR30780.1"/>
    <property type="molecule type" value="Genomic_DNA"/>
</dbReference>
<reference evidence="1 2" key="1">
    <citation type="submission" date="2006-02" db="EMBL/GenBank/DDBJ databases">
        <authorList>
            <person name="Moran M.A."/>
            <person name="Kjelleberg S."/>
            <person name="Egan S."/>
            <person name="Saunders N."/>
            <person name="Thomas T."/>
            <person name="Ferriera S."/>
            <person name="Johnson J."/>
            <person name="Kravitz S."/>
            <person name="Halpern A."/>
            <person name="Remington K."/>
            <person name="Beeson K."/>
            <person name="Tran B."/>
            <person name="Rogers Y.-H."/>
            <person name="Friedman R."/>
            <person name="Venter J.C."/>
        </authorList>
    </citation>
    <scope>NUCLEOTIDE SEQUENCE [LARGE SCALE GENOMIC DNA]</scope>
    <source>
        <strain evidence="1 2">D2</strain>
    </source>
</reference>
<organism evidence="1 2">
    <name type="scientific">Pseudoalteromonas tunicata D2</name>
    <dbReference type="NCBI Taxonomy" id="87626"/>
    <lineage>
        <taxon>Bacteria</taxon>
        <taxon>Pseudomonadati</taxon>
        <taxon>Pseudomonadota</taxon>
        <taxon>Gammaproteobacteria</taxon>
        <taxon>Alteromonadales</taxon>
        <taxon>Pseudoalteromonadaceae</taxon>
        <taxon>Pseudoalteromonas</taxon>
    </lineage>
</organism>
<comment type="caution">
    <text evidence="1">The sequence shown here is derived from an EMBL/GenBank/DDBJ whole genome shotgun (WGS) entry which is preliminary data.</text>
</comment>
<proteinExistence type="predicted"/>